<keyword evidence="1" id="KW-1133">Transmembrane helix</keyword>
<feature type="transmembrane region" description="Helical" evidence="1">
    <location>
        <begin position="21"/>
        <end position="43"/>
    </location>
</feature>
<evidence type="ECO:0000313" key="2">
    <source>
        <dbReference type="EMBL" id="MCC3807759.1"/>
    </source>
</evidence>
<sequence>MKLHTFILATIEVLLSLGKAIAVLFMLYSTSFCFLLFSFFYSATPESLQTMDIMEGQKLIINIGEFSLQLAVWGTVIVTAARLLYGLQKRRSSEESCGVT</sequence>
<evidence type="ECO:0000313" key="5">
    <source>
        <dbReference type="Proteomes" id="UP001156560"/>
    </source>
</evidence>
<evidence type="ECO:0000313" key="3">
    <source>
        <dbReference type="EMBL" id="WAT94029.1"/>
    </source>
</evidence>
<accession>A0A9Q3UFG4</accession>
<keyword evidence="3" id="KW-0614">Plasmid</keyword>
<dbReference type="AlphaFoldDB" id="A0A9Q3UFG4"/>
<gene>
    <name evidence="2" type="ORF">IB292_22315</name>
    <name evidence="3" type="ORF">O1Q84_27740</name>
</gene>
<geneLocation type="plasmid" evidence="3 5">
    <name>pHLD</name>
</geneLocation>
<keyword evidence="1" id="KW-0472">Membrane</keyword>
<evidence type="ECO:0000256" key="1">
    <source>
        <dbReference type="SAM" id="Phobius"/>
    </source>
</evidence>
<dbReference type="RefSeq" id="WP_193304373.1">
    <property type="nucleotide sequence ID" value="NZ_CP097872.1"/>
</dbReference>
<reference evidence="2" key="1">
    <citation type="submission" date="2020-09" db="EMBL/GenBank/DDBJ databases">
        <title>Genome sequence of Vibrio parahaemolyticus isolates.</title>
        <authorList>
            <person name="Hammerl J.A."/>
            <person name="Strauch E."/>
        </authorList>
    </citation>
    <scope>NUCLEOTIDE SEQUENCE</scope>
    <source>
        <strain evidence="2">17-VB00146</strain>
    </source>
</reference>
<name>A0A9Q3UFG4_VIBPH</name>
<protein>
    <submittedName>
        <fullName evidence="2">Uncharacterized protein</fullName>
    </submittedName>
</protein>
<dbReference type="EMBL" id="CP114199">
    <property type="protein sequence ID" value="WAT94029.1"/>
    <property type="molecule type" value="Genomic_DNA"/>
</dbReference>
<dbReference type="Proteomes" id="UP000726777">
    <property type="component" value="Unassembled WGS sequence"/>
</dbReference>
<feature type="transmembrane region" description="Helical" evidence="1">
    <location>
        <begin position="63"/>
        <end position="85"/>
    </location>
</feature>
<reference evidence="3" key="2">
    <citation type="submission" date="2022-12" db="EMBL/GenBank/DDBJ databases">
        <title>Vibrio parahaemolyticus become highly virulent by producing novel Tc toxins.</title>
        <authorList>
            <person name="Yang F."/>
            <person name="You Y."/>
            <person name="Lai Q."/>
            <person name="Xu L."/>
            <person name="Li F."/>
        </authorList>
    </citation>
    <scope>NUCLEOTIDE SEQUENCE</scope>
    <source>
        <strain evidence="3">Vp-HL-202005</strain>
        <plasmid evidence="3">pHLD</plasmid>
    </source>
</reference>
<keyword evidence="1" id="KW-0812">Transmembrane</keyword>
<proteinExistence type="predicted"/>
<organism evidence="2 4">
    <name type="scientific">Vibrio parahaemolyticus</name>
    <dbReference type="NCBI Taxonomy" id="670"/>
    <lineage>
        <taxon>Bacteria</taxon>
        <taxon>Pseudomonadati</taxon>
        <taxon>Pseudomonadota</taxon>
        <taxon>Gammaproteobacteria</taxon>
        <taxon>Vibrionales</taxon>
        <taxon>Vibrionaceae</taxon>
        <taxon>Vibrio</taxon>
    </lineage>
</organism>
<dbReference type="Proteomes" id="UP001156560">
    <property type="component" value="Plasmid pHLD"/>
</dbReference>
<evidence type="ECO:0000313" key="4">
    <source>
        <dbReference type="Proteomes" id="UP000726777"/>
    </source>
</evidence>
<dbReference type="EMBL" id="JACVHL010000030">
    <property type="protein sequence ID" value="MCC3807759.1"/>
    <property type="molecule type" value="Genomic_DNA"/>
</dbReference>